<protein>
    <recommendedName>
        <fullName evidence="3">SHOCT domain-containing protein</fullName>
    </recommendedName>
</protein>
<evidence type="ECO:0000259" key="3">
    <source>
        <dbReference type="Pfam" id="PF09851"/>
    </source>
</evidence>
<evidence type="ECO:0000313" key="4">
    <source>
        <dbReference type="EMBL" id="KAG2387355.1"/>
    </source>
</evidence>
<dbReference type="InterPro" id="IPR043129">
    <property type="entry name" value="ATPase_NBD"/>
</dbReference>
<dbReference type="GeneID" id="68094143"/>
<feature type="compositionally biased region" description="Low complexity" evidence="2">
    <location>
        <begin position="471"/>
        <end position="485"/>
    </location>
</feature>
<dbReference type="Gene3D" id="3.90.640.10">
    <property type="entry name" value="Actin, Chain A, domain 4"/>
    <property type="match status" value="1"/>
</dbReference>
<comment type="caution">
    <text evidence="4">The sequence shown here is derived from an EMBL/GenBank/DDBJ whole genome shotgun (WGS) entry which is preliminary data.</text>
</comment>
<dbReference type="SMART" id="SM00268">
    <property type="entry name" value="ACTIN"/>
    <property type="match status" value="1"/>
</dbReference>
<feature type="compositionally biased region" description="Basic and acidic residues" evidence="2">
    <location>
        <begin position="443"/>
        <end position="461"/>
    </location>
</feature>
<keyword evidence="5" id="KW-1185">Reference proteome</keyword>
<sequence>MKLGALSNLVKQQKLQQAVKTFRQEEIEGSSSNENTTKSLLFDIGTFSLRAGLLSSNSITEPQIPDFHSWVYRYDFTHGFSRGLDENKRYFGFKSHESASFVPYPIFKQGGWLSNLNDFSHLVSEVVKNVDPSKLRSSTESLPFLMTGFEYLNGQKIALGKLTQVVFEELKSSKFAFQEQTKCGLVASGLTTATVINIGYGTNYSISYQDGQAQTHVENHGLNGNYLTDVFVKIMTDREQYVDTRSERIRVVKAKEGASFVSLDSENENVPAIDYQLPDGKTIHLENERFEAFESLFDPTRNIINPYKPIEEKFMSLQKMISTSAPSAPSSKKAMIENILLMGGVCCVENLQKRLFMELDKEFNDDTMNWNIKQPRDVNLAYKGLSMLASLSSFESCYITRQEYEESGEGVYVRRFPRIKVVQNEEVEEKRRIQEEIYERNEALKTKEEAEQEEEAKHQPPKESSASEPLSAGTTSTASTKTATAVEKQNPPQEKKPVALDFDAQMEQLKKLKELLDCGILTQEEFNEKKKKILGL</sequence>
<proteinExistence type="inferred from homology"/>
<feature type="domain" description="SHOCT" evidence="3">
    <location>
        <begin position="507"/>
        <end position="534"/>
    </location>
</feature>
<evidence type="ECO:0000256" key="2">
    <source>
        <dbReference type="SAM" id="MobiDB-lite"/>
    </source>
</evidence>
<dbReference type="Pfam" id="PF00022">
    <property type="entry name" value="Actin"/>
    <property type="match status" value="1"/>
</dbReference>
<evidence type="ECO:0000313" key="5">
    <source>
        <dbReference type="Proteomes" id="UP000816034"/>
    </source>
</evidence>
<gene>
    <name evidence="4" type="ORF">C9374_001687</name>
</gene>
<comment type="similarity">
    <text evidence="1">Belongs to the actin family.</text>
</comment>
<dbReference type="InterPro" id="IPR004000">
    <property type="entry name" value="Actin"/>
</dbReference>
<dbReference type="Proteomes" id="UP000816034">
    <property type="component" value="Unassembled WGS sequence"/>
</dbReference>
<dbReference type="Pfam" id="PF09851">
    <property type="entry name" value="SHOCT"/>
    <property type="match status" value="1"/>
</dbReference>
<dbReference type="PANTHER" id="PTHR11937">
    <property type="entry name" value="ACTIN"/>
    <property type="match status" value="1"/>
</dbReference>
<name>A0AA88KL11_NAELO</name>
<dbReference type="AlphaFoldDB" id="A0AA88KL11"/>
<dbReference type="EMBL" id="PYSW02000013">
    <property type="protein sequence ID" value="KAG2387355.1"/>
    <property type="molecule type" value="Genomic_DNA"/>
</dbReference>
<feature type="region of interest" description="Disordered" evidence="2">
    <location>
        <begin position="443"/>
        <end position="500"/>
    </location>
</feature>
<dbReference type="Gene3D" id="3.30.420.40">
    <property type="match status" value="2"/>
</dbReference>
<evidence type="ECO:0000256" key="1">
    <source>
        <dbReference type="RuleBase" id="RU000487"/>
    </source>
</evidence>
<dbReference type="RefSeq" id="XP_044551347.1">
    <property type="nucleotide sequence ID" value="XM_044691021.1"/>
</dbReference>
<organism evidence="4 5">
    <name type="scientific">Naegleria lovaniensis</name>
    <name type="common">Amoeba</name>
    <dbReference type="NCBI Taxonomy" id="51637"/>
    <lineage>
        <taxon>Eukaryota</taxon>
        <taxon>Discoba</taxon>
        <taxon>Heterolobosea</taxon>
        <taxon>Tetramitia</taxon>
        <taxon>Eutetramitia</taxon>
        <taxon>Vahlkampfiidae</taxon>
        <taxon>Naegleria</taxon>
    </lineage>
</organism>
<dbReference type="InterPro" id="IPR018649">
    <property type="entry name" value="SHOCT"/>
</dbReference>
<accession>A0AA88KL11</accession>
<reference evidence="4 5" key="1">
    <citation type="journal article" date="2018" name="BMC Genomics">
        <title>The genome of Naegleria lovaniensis, the basis for a comparative approach to unravel pathogenicity factors of the human pathogenic amoeba N. fowleri.</title>
        <authorList>
            <person name="Liechti N."/>
            <person name="Schurch N."/>
            <person name="Bruggmann R."/>
            <person name="Wittwer M."/>
        </authorList>
    </citation>
    <scope>NUCLEOTIDE SEQUENCE [LARGE SCALE GENOMIC DNA]</scope>
    <source>
        <strain evidence="4 5">ATCC 30569</strain>
    </source>
</reference>
<dbReference type="SUPFAM" id="SSF53067">
    <property type="entry name" value="Actin-like ATPase domain"/>
    <property type="match status" value="2"/>
</dbReference>